<gene>
    <name evidence="2" type="ORF">AA2016_6190</name>
    <name evidence="3" type="ORF">FHS67_001464</name>
</gene>
<reference evidence="2 4" key="1">
    <citation type="submission" date="2016-03" db="EMBL/GenBank/DDBJ databases">
        <title>Complete genome of Aminobacter aminovorans KCTC 2477.</title>
        <authorList>
            <person name="Kim K.M."/>
        </authorList>
    </citation>
    <scope>NUCLEOTIDE SEQUENCE [LARGE SCALE GENOMIC DNA]</scope>
    <source>
        <strain evidence="2 4">KCTC 2477</strain>
        <plasmid evidence="2 4">pAA02</plasmid>
    </source>
</reference>
<dbReference type="EMBL" id="JACICB010000004">
    <property type="protein sequence ID" value="MBB3705154.1"/>
    <property type="molecule type" value="Genomic_DNA"/>
</dbReference>
<evidence type="ECO:0000313" key="2">
    <source>
        <dbReference type="EMBL" id="AMS45091.1"/>
    </source>
</evidence>
<keyword evidence="2" id="KW-0614">Plasmid</keyword>
<feature type="region of interest" description="Disordered" evidence="1">
    <location>
        <begin position="1"/>
        <end position="26"/>
    </location>
</feature>
<dbReference type="Proteomes" id="UP000075755">
    <property type="component" value="Plasmid pAA02"/>
</dbReference>
<dbReference type="KEGG" id="aak:AA2016_6190"/>
<keyword evidence="5" id="KW-1185">Reference proteome</keyword>
<proteinExistence type="predicted"/>
<dbReference type="EMBL" id="CP015007">
    <property type="protein sequence ID" value="AMS45091.1"/>
    <property type="molecule type" value="Genomic_DNA"/>
</dbReference>
<sequence length="88" mass="10114">MTWLGGWQSDMMTPVRRPSEPTDGIHGTERFRCGMLHWTAAPMREQLGMMLRLPLPCRLLPEVGVLQGRPTGGAPHRWLWKGCRYEAR</sequence>
<evidence type="ECO:0000313" key="3">
    <source>
        <dbReference type="EMBL" id="MBB3705154.1"/>
    </source>
</evidence>
<evidence type="ECO:0000313" key="4">
    <source>
        <dbReference type="Proteomes" id="UP000075755"/>
    </source>
</evidence>
<evidence type="ECO:0000313" key="5">
    <source>
        <dbReference type="Proteomes" id="UP000577697"/>
    </source>
</evidence>
<dbReference type="Proteomes" id="UP000577697">
    <property type="component" value="Unassembled WGS sequence"/>
</dbReference>
<evidence type="ECO:0000256" key="1">
    <source>
        <dbReference type="SAM" id="MobiDB-lite"/>
    </source>
</evidence>
<organism evidence="2 4">
    <name type="scientific">Aminobacter aminovorans</name>
    <name type="common">Chelatobacter heintzii</name>
    <dbReference type="NCBI Taxonomy" id="83263"/>
    <lineage>
        <taxon>Bacteria</taxon>
        <taxon>Pseudomonadati</taxon>
        <taxon>Pseudomonadota</taxon>
        <taxon>Alphaproteobacteria</taxon>
        <taxon>Hyphomicrobiales</taxon>
        <taxon>Phyllobacteriaceae</taxon>
        <taxon>Aminobacter</taxon>
    </lineage>
</organism>
<name>A0AAC9ATH1_AMIAI</name>
<reference evidence="3 5" key="2">
    <citation type="submission" date="2020-08" db="EMBL/GenBank/DDBJ databases">
        <title>Genomic Encyclopedia of Type Strains, Phase IV (KMG-IV): sequencing the most valuable type-strain genomes for metagenomic binning, comparative biology and taxonomic classification.</title>
        <authorList>
            <person name="Goeker M."/>
        </authorList>
    </citation>
    <scope>NUCLEOTIDE SEQUENCE [LARGE SCALE GENOMIC DNA]</scope>
    <source>
        <strain evidence="3 5">DSM 10368</strain>
    </source>
</reference>
<accession>A0AAC9ATH1</accession>
<protein>
    <submittedName>
        <fullName evidence="2">Uncharacterized protein</fullName>
    </submittedName>
</protein>
<geneLocation type="plasmid" evidence="2 4">
    <name>pAA02</name>
</geneLocation>
<dbReference type="AlphaFoldDB" id="A0AAC9ATH1"/>